<proteinExistence type="predicted"/>
<dbReference type="EMBL" id="JAGEMK010000002">
    <property type="protein sequence ID" value="MBO1751482.1"/>
    <property type="molecule type" value="Genomic_DNA"/>
</dbReference>
<dbReference type="InterPro" id="IPR013113">
    <property type="entry name" value="SIP_FAD-bd"/>
</dbReference>
<dbReference type="PANTHER" id="PTHR30157:SF0">
    <property type="entry name" value="NADPH-DEPENDENT FERRIC-CHELATE REDUCTASE"/>
    <property type="match status" value="1"/>
</dbReference>
<keyword evidence="3" id="KW-1185">Reference proteome</keyword>
<evidence type="ECO:0000259" key="1">
    <source>
        <dbReference type="PROSITE" id="PS51384"/>
    </source>
</evidence>
<dbReference type="Proteomes" id="UP000664209">
    <property type="component" value="Unassembled WGS sequence"/>
</dbReference>
<dbReference type="Gene3D" id="3.40.50.80">
    <property type="entry name" value="Nucleotide-binding domain of ferredoxin-NADP reductase (FNR) module"/>
    <property type="match status" value="1"/>
</dbReference>
<dbReference type="Gene3D" id="2.40.30.10">
    <property type="entry name" value="Translation factors"/>
    <property type="match status" value="1"/>
</dbReference>
<dbReference type="Pfam" id="PF08021">
    <property type="entry name" value="FAD_binding_9"/>
    <property type="match status" value="1"/>
</dbReference>
<dbReference type="RefSeq" id="WP_208055134.1">
    <property type="nucleotide sequence ID" value="NZ_JAGEMK010000002.1"/>
</dbReference>
<dbReference type="CDD" id="cd06193">
    <property type="entry name" value="siderophore_interacting"/>
    <property type="match status" value="1"/>
</dbReference>
<dbReference type="SUPFAM" id="SSF63380">
    <property type="entry name" value="Riboflavin synthase domain-like"/>
    <property type="match status" value="1"/>
</dbReference>
<gene>
    <name evidence="2" type="ORF">J4G33_06655</name>
</gene>
<organism evidence="2 3">
    <name type="scientific">Actinotalea soli</name>
    <dbReference type="NCBI Taxonomy" id="2819234"/>
    <lineage>
        <taxon>Bacteria</taxon>
        <taxon>Bacillati</taxon>
        <taxon>Actinomycetota</taxon>
        <taxon>Actinomycetes</taxon>
        <taxon>Micrococcales</taxon>
        <taxon>Cellulomonadaceae</taxon>
        <taxon>Actinotalea</taxon>
    </lineage>
</organism>
<dbReference type="AlphaFoldDB" id="A0A939LN96"/>
<evidence type="ECO:0000313" key="3">
    <source>
        <dbReference type="Proteomes" id="UP000664209"/>
    </source>
</evidence>
<dbReference type="Pfam" id="PF04954">
    <property type="entry name" value="SIP"/>
    <property type="match status" value="1"/>
</dbReference>
<dbReference type="InterPro" id="IPR017938">
    <property type="entry name" value="Riboflavin_synthase-like_b-brl"/>
</dbReference>
<protein>
    <submittedName>
        <fullName evidence="2">Siderophore-interacting protein</fullName>
    </submittedName>
</protein>
<evidence type="ECO:0000313" key="2">
    <source>
        <dbReference type="EMBL" id="MBO1751482.1"/>
    </source>
</evidence>
<comment type="caution">
    <text evidence="2">The sequence shown here is derived from an EMBL/GenBank/DDBJ whole genome shotgun (WGS) entry which is preliminary data.</text>
</comment>
<dbReference type="InterPro" id="IPR007037">
    <property type="entry name" value="SIP_rossman_dom"/>
</dbReference>
<reference evidence="2" key="1">
    <citation type="submission" date="2021-03" db="EMBL/GenBank/DDBJ databases">
        <title>Actinotalea soli sp. nov., isolated from soil.</title>
        <authorList>
            <person name="Ping W."/>
            <person name="Zhang J."/>
        </authorList>
    </citation>
    <scope>NUCLEOTIDE SEQUENCE</scope>
    <source>
        <strain evidence="2">BY-33</strain>
    </source>
</reference>
<dbReference type="InterPro" id="IPR039374">
    <property type="entry name" value="SIP_fam"/>
</dbReference>
<dbReference type="InterPro" id="IPR039261">
    <property type="entry name" value="FNR_nucleotide-bd"/>
</dbReference>
<feature type="domain" description="FAD-binding FR-type" evidence="1">
    <location>
        <begin position="13"/>
        <end position="136"/>
    </location>
</feature>
<dbReference type="GO" id="GO:0016491">
    <property type="term" value="F:oxidoreductase activity"/>
    <property type="evidence" value="ECO:0007669"/>
    <property type="project" value="InterPro"/>
</dbReference>
<name>A0A939LN96_9CELL</name>
<dbReference type="PROSITE" id="PS51384">
    <property type="entry name" value="FAD_FR"/>
    <property type="match status" value="1"/>
</dbReference>
<sequence length="275" mass="29778">MPSSSIHRITLDARLRRLTVRRVVDLSATMRRVELVGPDLEGFACHGPTDHAKVFFPVEPDGAPSLPDLADGRFTDRFDPRYVCREYTVRTHTPGDDAMVLDLASHQHGPAGRWAAAAEPGRELGVYGPKTSKIPPMDRPWYLLAADEAGLPALTNWLERLAERPGQVHALVEVDGPADEVPLPTRPGVEVTWVHRGDLERGTGSPLADAIAAAGLPGEVGETGDVGWVWAGAEASTIRAVRGHMTALGMSRDAMNLTGYWRHGVANFDHKAPEA</sequence>
<dbReference type="PANTHER" id="PTHR30157">
    <property type="entry name" value="FERRIC REDUCTASE, NADPH-DEPENDENT"/>
    <property type="match status" value="1"/>
</dbReference>
<dbReference type="InterPro" id="IPR017927">
    <property type="entry name" value="FAD-bd_FR_type"/>
</dbReference>
<accession>A0A939LN96</accession>